<dbReference type="CDD" id="cd03191">
    <property type="entry name" value="GST_C_Zeta"/>
    <property type="match status" value="1"/>
</dbReference>
<dbReference type="GO" id="GO:0004364">
    <property type="term" value="F:glutathione transferase activity"/>
    <property type="evidence" value="ECO:0007669"/>
    <property type="project" value="TreeGrafter"/>
</dbReference>
<feature type="domain" description="GST N-terminal" evidence="2">
    <location>
        <begin position="11"/>
        <end position="94"/>
    </location>
</feature>
<dbReference type="SFLD" id="SFLDG00358">
    <property type="entry name" value="Main_(cytGST)"/>
    <property type="match status" value="1"/>
</dbReference>
<name>A0A5C0B3A8_9BURK</name>
<dbReference type="InterPro" id="IPR040079">
    <property type="entry name" value="Glutathione_S-Trfase"/>
</dbReference>
<dbReference type="OrthoDB" id="509852at2"/>
<dbReference type="InterPro" id="IPR036282">
    <property type="entry name" value="Glutathione-S-Trfase_C_sf"/>
</dbReference>
<reference evidence="4 5" key="1">
    <citation type="submission" date="2019-08" db="EMBL/GenBank/DDBJ databases">
        <title>Amphibian skin-associated Pigmentiphaga: genome sequence and occurrence across geography and hosts.</title>
        <authorList>
            <person name="Bletz M.C."/>
            <person name="Bunk B."/>
            <person name="Sproeer C."/>
            <person name="Biwer P."/>
            <person name="Reiter S."/>
            <person name="Rabemananjara F.C.E."/>
            <person name="Schulz S."/>
            <person name="Overmann J."/>
            <person name="Vences M."/>
        </authorList>
    </citation>
    <scope>NUCLEOTIDE SEQUENCE [LARGE SCALE GENOMIC DNA]</scope>
    <source>
        <strain evidence="4 5">Mada1488</strain>
    </source>
</reference>
<dbReference type="SFLD" id="SFLDS00019">
    <property type="entry name" value="Glutathione_Transferase_(cytos"/>
    <property type="match status" value="1"/>
</dbReference>
<dbReference type="RefSeq" id="WP_148817847.1">
    <property type="nucleotide sequence ID" value="NZ_CP043046.1"/>
</dbReference>
<keyword evidence="4" id="KW-0413">Isomerase</keyword>
<sequence>MSAPQSGGAGSPINLFDYFRSSAAYRVRIGLALKGLSFQSHPVHLVRDGGQQLLPAYRAHNPLGLVPTFEQDDVRITQSLAILEYLEERHPAPALLPVDPVARARAREIALTIACDIHPLNNLRTLKYLTQEFGMTPDARQAWLTHWISEGFAALELYLAGGEGRYCVGDTPGLADCCLIPQMFNARRFNIDVSRYPRLVAIDAACNALPAFQAAHPSRQADAE</sequence>
<evidence type="ECO:0000313" key="4">
    <source>
        <dbReference type="EMBL" id="QEI08376.1"/>
    </source>
</evidence>
<dbReference type="Proteomes" id="UP000325161">
    <property type="component" value="Chromosome"/>
</dbReference>
<keyword evidence="5" id="KW-1185">Reference proteome</keyword>
<evidence type="ECO:0000256" key="1">
    <source>
        <dbReference type="ARBA" id="ARBA00010007"/>
    </source>
</evidence>
<dbReference type="EMBL" id="CP043046">
    <property type="protein sequence ID" value="QEI08376.1"/>
    <property type="molecule type" value="Genomic_DNA"/>
</dbReference>
<dbReference type="GO" id="GO:0005737">
    <property type="term" value="C:cytoplasm"/>
    <property type="evidence" value="ECO:0007669"/>
    <property type="project" value="InterPro"/>
</dbReference>
<protein>
    <submittedName>
        <fullName evidence="4">Maleylacetoacetate isomerase</fullName>
        <ecNumber evidence="4">5.2.1.2</ecNumber>
    </submittedName>
</protein>
<dbReference type="KEGG" id="pacr:FXN63_22970"/>
<dbReference type="PANTHER" id="PTHR42673:SF21">
    <property type="entry name" value="GLUTATHIONE S-TRANSFERASE YFCF"/>
    <property type="match status" value="1"/>
</dbReference>
<proteinExistence type="inferred from homology"/>
<evidence type="ECO:0000259" key="2">
    <source>
        <dbReference type="PROSITE" id="PS50404"/>
    </source>
</evidence>
<dbReference type="SUPFAM" id="SSF47616">
    <property type="entry name" value="GST C-terminal domain-like"/>
    <property type="match status" value="1"/>
</dbReference>
<organism evidence="4 5">
    <name type="scientific">Pigmentiphaga aceris</name>
    <dbReference type="NCBI Taxonomy" id="1940612"/>
    <lineage>
        <taxon>Bacteria</taxon>
        <taxon>Pseudomonadati</taxon>
        <taxon>Pseudomonadota</taxon>
        <taxon>Betaproteobacteria</taxon>
        <taxon>Burkholderiales</taxon>
        <taxon>Alcaligenaceae</taxon>
        <taxon>Pigmentiphaga</taxon>
    </lineage>
</organism>
<dbReference type="PROSITE" id="PS50405">
    <property type="entry name" value="GST_CTER"/>
    <property type="match status" value="1"/>
</dbReference>
<feature type="domain" description="GST C-terminal" evidence="3">
    <location>
        <begin position="99"/>
        <end position="224"/>
    </location>
</feature>
<dbReference type="SUPFAM" id="SSF52833">
    <property type="entry name" value="Thioredoxin-like"/>
    <property type="match status" value="1"/>
</dbReference>
<dbReference type="FunFam" id="1.20.1050.10:FF:000017">
    <property type="entry name" value="Maleylacetoacetate isomerase"/>
    <property type="match status" value="1"/>
</dbReference>
<dbReference type="GO" id="GO:0006749">
    <property type="term" value="P:glutathione metabolic process"/>
    <property type="evidence" value="ECO:0007669"/>
    <property type="project" value="TreeGrafter"/>
</dbReference>
<dbReference type="Gene3D" id="3.40.30.10">
    <property type="entry name" value="Glutaredoxin"/>
    <property type="match status" value="1"/>
</dbReference>
<evidence type="ECO:0000259" key="3">
    <source>
        <dbReference type="PROSITE" id="PS50405"/>
    </source>
</evidence>
<dbReference type="InterPro" id="IPR010987">
    <property type="entry name" value="Glutathione-S-Trfase_C-like"/>
</dbReference>
<dbReference type="Pfam" id="PF13417">
    <property type="entry name" value="GST_N_3"/>
    <property type="match status" value="1"/>
</dbReference>
<dbReference type="CDD" id="cd03042">
    <property type="entry name" value="GST_N_Zeta"/>
    <property type="match status" value="1"/>
</dbReference>
<comment type="similarity">
    <text evidence="1">Belongs to the GST superfamily. Zeta family.</text>
</comment>
<dbReference type="InterPro" id="IPR004045">
    <property type="entry name" value="Glutathione_S-Trfase_N"/>
</dbReference>
<evidence type="ECO:0000313" key="5">
    <source>
        <dbReference type="Proteomes" id="UP000325161"/>
    </source>
</evidence>
<dbReference type="InterPro" id="IPR005955">
    <property type="entry name" value="GST_Zeta"/>
</dbReference>
<gene>
    <name evidence="4" type="primary">maiA</name>
    <name evidence="4" type="ORF">FXN63_22970</name>
</gene>
<dbReference type="EC" id="5.2.1.2" evidence="4"/>
<dbReference type="AlphaFoldDB" id="A0A5C0B3A8"/>
<dbReference type="InterPro" id="IPR034330">
    <property type="entry name" value="GST_Zeta_C"/>
</dbReference>
<dbReference type="NCBIfam" id="TIGR01262">
    <property type="entry name" value="maiA"/>
    <property type="match status" value="1"/>
</dbReference>
<dbReference type="PROSITE" id="PS50404">
    <property type="entry name" value="GST_NTER"/>
    <property type="match status" value="1"/>
</dbReference>
<dbReference type="InterPro" id="IPR036249">
    <property type="entry name" value="Thioredoxin-like_sf"/>
</dbReference>
<accession>A0A5C0B3A8</accession>
<dbReference type="PANTHER" id="PTHR42673">
    <property type="entry name" value="MALEYLACETOACETATE ISOMERASE"/>
    <property type="match status" value="1"/>
</dbReference>
<dbReference type="GO" id="GO:0016034">
    <property type="term" value="F:maleylacetoacetate isomerase activity"/>
    <property type="evidence" value="ECO:0007669"/>
    <property type="project" value="UniProtKB-EC"/>
</dbReference>
<dbReference type="Gene3D" id="1.20.1050.10">
    <property type="match status" value="1"/>
</dbReference>
<dbReference type="GO" id="GO:0006559">
    <property type="term" value="P:L-phenylalanine catabolic process"/>
    <property type="evidence" value="ECO:0007669"/>
    <property type="project" value="TreeGrafter"/>
</dbReference>
<dbReference type="InterPro" id="IPR034333">
    <property type="entry name" value="GST_Zeta_N"/>
</dbReference>